<dbReference type="AlphaFoldDB" id="A0A9D4QUT0"/>
<gene>
    <name evidence="1" type="ORF">DPMN_117016</name>
</gene>
<protein>
    <submittedName>
        <fullName evidence="1">Uncharacterized protein</fullName>
    </submittedName>
</protein>
<name>A0A9D4QUT0_DREPO</name>
<reference evidence="1" key="2">
    <citation type="submission" date="2020-11" db="EMBL/GenBank/DDBJ databases">
        <authorList>
            <person name="McCartney M.A."/>
            <person name="Auch B."/>
            <person name="Kono T."/>
            <person name="Mallez S."/>
            <person name="Becker A."/>
            <person name="Gohl D.M."/>
            <person name="Silverstein K.A.T."/>
            <person name="Koren S."/>
            <person name="Bechman K.B."/>
            <person name="Herman A."/>
            <person name="Abrahante J.E."/>
            <person name="Garbe J."/>
        </authorList>
    </citation>
    <scope>NUCLEOTIDE SEQUENCE</scope>
    <source>
        <strain evidence="1">Duluth1</strain>
        <tissue evidence="1">Whole animal</tissue>
    </source>
</reference>
<evidence type="ECO:0000313" key="2">
    <source>
        <dbReference type="Proteomes" id="UP000828390"/>
    </source>
</evidence>
<sequence length="87" mass="10199">MDHRHGFSRQAAISKVSETQHWFVLLLCRPDYTLRGSVEDREQIRKCIALVHEFHEGMQDRGQSRQRPNPDTIQPHVSAMLTYALRN</sequence>
<reference evidence="1" key="1">
    <citation type="journal article" date="2019" name="bioRxiv">
        <title>The Genome of the Zebra Mussel, Dreissena polymorpha: A Resource for Invasive Species Research.</title>
        <authorList>
            <person name="McCartney M.A."/>
            <person name="Auch B."/>
            <person name="Kono T."/>
            <person name="Mallez S."/>
            <person name="Zhang Y."/>
            <person name="Obille A."/>
            <person name="Becker A."/>
            <person name="Abrahante J.E."/>
            <person name="Garbe J."/>
            <person name="Badalamenti J.P."/>
            <person name="Herman A."/>
            <person name="Mangelson H."/>
            <person name="Liachko I."/>
            <person name="Sullivan S."/>
            <person name="Sone E.D."/>
            <person name="Koren S."/>
            <person name="Silverstein K.A.T."/>
            <person name="Beckman K.B."/>
            <person name="Gohl D.M."/>
        </authorList>
    </citation>
    <scope>NUCLEOTIDE SEQUENCE</scope>
    <source>
        <strain evidence="1">Duluth1</strain>
        <tissue evidence="1">Whole animal</tissue>
    </source>
</reference>
<proteinExistence type="predicted"/>
<dbReference type="EMBL" id="JAIWYP010000004">
    <property type="protein sequence ID" value="KAH3843497.1"/>
    <property type="molecule type" value="Genomic_DNA"/>
</dbReference>
<keyword evidence="2" id="KW-1185">Reference proteome</keyword>
<comment type="caution">
    <text evidence="1">The sequence shown here is derived from an EMBL/GenBank/DDBJ whole genome shotgun (WGS) entry which is preliminary data.</text>
</comment>
<accession>A0A9D4QUT0</accession>
<dbReference type="Proteomes" id="UP000828390">
    <property type="component" value="Unassembled WGS sequence"/>
</dbReference>
<organism evidence="1 2">
    <name type="scientific">Dreissena polymorpha</name>
    <name type="common">Zebra mussel</name>
    <name type="synonym">Mytilus polymorpha</name>
    <dbReference type="NCBI Taxonomy" id="45954"/>
    <lineage>
        <taxon>Eukaryota</taxon>
        <taxon>Metazoa</taxon>
        <taxon>Spiralia</taxon>
        <taxon>Lophotrochozoa</taxon>
        <taxon>Mollusca</taxon>
        <taxon>Bivalvia</taxon>
        <taxon>Autobranchia</taxon>
        <taxon>Heteroconchia</taxon>
        <taxon>Euheterodonta</taxon>
        <taxon>Imparidentia</taxon>
        <taxon>Neoheterodontei</taxon>
        <taxon>Myida</taxon>
        <taxon>Dreissenoidea</taxon>
        <taxon>Dreissenidae</taxon>
        <taxon>Dreissena</taxon>
    </lineage>
</organism>
<evidence type="ECO:0000313" key="1">
    <source>
        <dbReference type="EMBL" id="KAH3843497.1"/>
    </source>
</evidence>